<accession>W1NK76</accession>
<evidence type="ECO:0000313" key="2">
    <source>
        <dbReference type="Proteomes" id="UP000017836"/>
    </source>
</evidence>
<keyword evidence="2" id="KW-1185">Reference proteome</keyword>
<dbReference type="Proteomes" id="UP000017836">
    <property type="component" value="Unassembled WGS sequence"/>
</dbReference>
<dbReference type="HOGENOM" id="CLU_2064643_0_0_1"/>
<evidence type="ECO:0000313" key="1">
    <source>
        <dbReference type="EMBL" id="ERM95871.1"/>
    </source>
</evidence>
<dbReference type="AlphaFoldDB" id="W1NK76"/>
<organism evidence="1 2">
    <name type="scientific">Amborella trichopoda</name>
    <dbReference type="NCBI Taxonomy" id="13333"/>
    <lineage>
        <taxon>Eukaryota</taxon>
        <taxon>Viridiplantae</taxon>
        <taxon>Streptophyta</taxon>
        <taxon>Embryophyta</taxon>
        <taxon>Tracheophyta</taxon>
        <taxon>Spermatophyta</taxon>
        <taxon>Magnoliopsida</taxon>
        <taxon>Amborellales</taxon>
        <taxon>Amborellaceae</taxon>
        <taxon>Amborella</taxon>
    </lineage>
</organism>
<gene>
    <name evidence="1" type="ORF">AMTR_s00060p00129410</name>
</gene>
<proteinExistence type="predicted"/>
<name>W1NK76_AMBTC</name>
<dbReference type="EMBL" id="KI397373">
    <property type="protein sequence ID" value="ERM95871.1"/>
    <property type="molecule type" value="Genomic_DNA"/>
</dbReference>
<dbReference type="Gramene" id="ERM95871">
    <property type="protein sequence ID" value="ERM95871"/>
    <property type="gene ID" value="AMTR_s00060p00129410"/>
</dbReference>
<reference evidence="2" key="1">
    <citation type="journal article" date="2013" name="Science">
        <title>The Amborella genome and the evolution of flowering plants.</title>
        <authorList>
            <consortium name="Amborella Genome Project"/>
        </authorList>
    </citation>
    <scope>NUCLEOTIDE SEQUENCE [LARGE SCALE GENOMIC DNA]</scope>
</reference>
<sequence length="119" mass="12942">MWLEDPGILTNKIGVGVFRIGWAKMGSKRWLGVATVSGGEEGGSGQREIGFGHEGLGRGFDKFNTIIVKRGKDGVLSKQEEGKVSKVHNLGPIRFENAWAHHERNQKATGEESLLKSGV</sequence>
<protein>
    <submittedName>
        <fullName evidence="1">Uncharacterized protein</fullName>
    </submittedName>
</protein>